<dbReference type="EMBL" id="DS016981">
    <property type="protein sequence ID" value="KMU82724.1"/>
    <property type="molecule type" value="Genomic_DNA"/>
</dbReference>
<proteinExistence type="predicted"/>
<evidence type="ECO:0000313" key="1">
    <source>
        <dbReference type="EMBL" id="KMU82724.1"/>
    </source>
</evidence>
<reference evidence="2" key="1">
    <citation type="journal article" date="2010" name="Genome Res.">
        <title>Population genomic sequencing of Coccidioides fungi reveals recent hybridization and transposon control.</title>
        <authorList>
            <person name="Neafsey D.E."/>
            <person name="Barker B.M."/>
            <person name="Sharpton T.J."/>
            <person name="Stajich J.E."/>
            <person name="Park D.J."/>
            <person name="Whiston E."/>
            <person name="Hung C.-Y."/>
            <person name="McMahan C."/>
            <person name="White J."/>
            <person name="Sykes S."/>
            <person name="Heiman D."/>
            <person name="Young S."/>
            <person name="Zeng Q."/>
            <person name="Abouelleil A."/>
            <person name="Aftuck L."/>
            <person name="Bessette D."/>
            <person name="Brown A."/>
            <person name="FitzGerald M."/>
            <person name="Lui A."/>
            <person name="Macdonald J.P."/>
            <person name="Priest M."/>
            <person name="Orbach M.J."/>
            <person name="Galgiani J.N."/>
            <person name="Kirkland T.N."/>
            <person name="Cole G.T."/>
            <person name="Birren B.W."/>
            <person name="Henn M.R."/>
            <person name="Taylor J.W."/>
            <person name="Rounsley S.D."/>
        </authorList>
    </citation>
    <scope>NUCLEOTIDE SEQUENCE [LARGE SCALE GENOMIC DNA]</scope>
    <source>
        <strain evidence="2">H538.4</strain>
    </source>
</reference>
<accession>A0A0J8RFI0</accession>
<dbReference type="Proteomes" id="UP000054563">
    <property type="component" value="Unassembled WGS sequence"/>
</dbReference>
<name>A0A0J8RFI0_COCIT</name>
<evidence type="ECO:0000313" key="2">
    <source>
        <dbReference type="Proteomes" id="UP000054563"/>
    </source>
</evidence>
<dbReference type="AlphaFoldDB" id="A0A0J8RFI0"/>
<sequence length="71" mass="7876">MAKLIAGWNGVRSLPMKLSGDLKTNEVASYSTRYSPVASELHQSRSPSSKHVPHTLCITPLLNIEFVHLLF</sequence>
<gene>
    <name evidence="1" type="ORF">CIHG_00505</name>
</gene>
<protein>
    <submittedName>
        <fullName evidence="1">Uncharacterized protein</fullName>
    </submittedName>
</protein>
<organism evidence="1 2">
    <name type="scientific">Coccidioides immitis H538.4</name>
    <dbReference type="NCBI Taxonomy" id="396776"/>
    <lineage>
        <taxon>Eukaryota</taxon>
        <taxon>Fungi</taxon>
        <taxon>Dikarya</taxon>
        <taxon>Ascomycota</taxon>
        <taxon>Pezizomycotina</taxon>
        <taxon>Eurotiomycetes</taxon>
        <taxon>Eurotiomycetidae</taxon>
        <taxon>Onygenales</taxon>
        <taxon>Onygenaceae</taxon>
        <taxon>Coccidioides</taxon>
    </lineage>
</organism>
<dbReference type="VEuPathDB" id="FungiDB:CIHG_00505"/>